<dbReference type="RefSeq" id="WP_074948498.1">
    <property type="nucleotide sequence ID" value="NZ_FPBV01000001.1"/>
</dbReference>
<reference evidence="3" key="1">
    <citation type="submission" date="2016-10" db="EMBL/GenBank/DDBJ databases">
        <authorList>
            <person name="Varghese N."/>
        </authorList>
    </citation>
    <scope>NUCLEOTIDE SEQUENCE [LARGE SCALE GENOMIC DNA]</scope>
    <source>
        <strain evidence="3">DSM 17980</strain>
    </source>
</reference>
<organism evidence="2 3">
    <name type="scientific">Alicyclobacillus macrosporangiidus</name>
    <dbReference type="NCBI Taxonomy" id="392015"/>
    <lineage>
        <taxon>Bacteria</taxon>
        <taxon>Bacillati</taxon>
        <taxon>Bacillota</taxon>
        <taxon>Bacilli</taxon>
        <taxon>Bacillales</taxon>
        <taxon>Alicyclobacillaceae</taxon>
        <taxon>Alicyclobacillus</taxon>
    </lineage>
</organism>
<feature type="transmembrane region" description="Helical" evidence="1">
    <location>
        <begin position="84"/>
        <end position="104"/>
    </location>
</feature>
<feature type="transmembrane region" description="Helical" evidence="1">
    <location>
        <begin position="276"/>
        <end position="298"/>
    </location>
</feature>
<feature type="transmembrane region" description="Helical" evidence="1">
    <location>
        <begin position="53"/>
        <end position="75"/>
    </location>
</feature>
<dbReference type="OrthoDB" id="5245199at2"/>
<dbReference type="AlphaFoldDB" id="A0A1I7F5B5"/>
<evidence type="ECO:0000313" key="3">
    <source>
        <dbReference type="Proteomes" id="UP000183508"/>
    </source>
</evidence>
<feature type="transmembrane region" description="Helical" evidence="1">
    <location>
        <begin position="110"/>
        <end position="133"/>
    </location>
</feature>
<name>A0A1I7F5B5_9BACL</name>
<feature type="transmembrane region" description="Helical" evidence="1">
    <location>
        <begin position="178"/>
        <end position="199"/>
    </location>
</feature>
<sequence length="439" mass="46660">MITSTKKRLSATVSYLLTGLGLSVPALLAGGVVLPDWAAGDTMTPQSLADIHLLFLGVMLTIACGVLYQIVPIAFQAPPVGRHVLAWHLPLHVASVMTMVTGFLTANGRVVAWGGSALFATLAVYLGFVLSSYRRARNKTAVHRALVLPLAGLAGVLLVGLWQAWLPGRVGDPVVQTHVLFGVLAFWVGLVLVFSYKLFPMFVISHGYHASLARTLALFYPGAALLVADAWIPPSAWRVAVRILAALAIVAAVISFGRDMRAVWKASKRRRVVPPVYEAAVVNVVLGIGVAWGMAALAAGSARWLLPGGYLLWFGGLLPLMFAYMQKMVPFLWFEYRFSKRPERKTAPLIDDMVPARPAKVAMGLYGLGVLVGFAVMAAGAADPGMVSTLGKGSGAGTEEFLRVLAWGGAILQSGGAAVLFFSLRHVLTIGGPRPEDGA</sequence>
<feature type="transmembrane region" description="Helical" evidence="1">
    <location>
        <begin position="211"/>
        <end position="233"/>
    </location>
</feature>
<dbReference type="STRING" id="392015.SAMN05421543_10170"/>
<feature type="transmembrane region" description="Helical" evidence="1">
    <location>
        <begin position="401"/>
        <end position="424"/>
    </location>
</feature>
<keyword evidence="3" id="KW-1185">Reference proteome</keyword>
<evidence type="ECO:0008006" key="4">
    <source>
        <dbReference type="Google" id="ProtNLM"/>
    </source>
</evidence>
<feature type="transmembrane region" description="Helical" evidence="1">
    <location>
        <begin position="310"/>
        <end position="334"/>
    </location>
</feature>
<evidence type="ECO:0000256" key="1">
    <source>
        <dbReference type="SAM" id="Phobius"/>
    </source>
</evidence>
<accession>A0A1I7F5B5</accession>
<feature type="transmembrane region" description="Helical" evidence="1">
    <location>
        <begin position="363"/>
        <end position="381"/>
    </location>
</feature>
<keyword evidence="1" id="KW-0812">Transmembrane</keyword>
<feature type="transmembrane region" description="Helical" evidence="1">
    <location>
        <begin position="12"/>
        <end position="33"/>
    </location>
</feature>
<keyword evidence="1" id="KW-0472">Membrane</keyword>
<gene>
    <name evidence="2" type="ORF">SAMN05421543_10170</name>
</gene>
<dbReference type="Proteomes" id="UP000183508">
    <property type="component" value="Unassembled WGS sequence"/>
</dbReference>
<protein>
    <recommendedName>
        <fullName evidence="4">Cytochrome C and Quinol oxidase polypeptide I</fullName>
    </recommendedName>
</protein>
<proteinExistence type="predicted"/>
<feature type="transmembrane region" description="Helical" evidence="1">
    <location>
        <begin position="239"/>
        <end position="256"/>
    </location>
</feature>
<dbReference type="EMBL" id="FPBV01000001">
    <property type="protein sequence ID" value="SFU31373.1"/>
    <property type="molecule type" value="Genomic_DNA"/>
</dbReference>
<evidence type="ECO:0000313" key="2">
    <source>
        <dbReference type="EMBL" id="SFU31373.1"/>
    </source>
</evidence>
<keyword evidence="1" id="KW-1133">Transmembrane helix</keyword>
<feature type="transmembrane region" description="Helical" evidence="1">
    <location>
        <begin position="145"/>
        <end position="166"/>
    </location>
</feature>